<comment type="caution">
    <text evidence="1">The sequence shown here is derived from an EMBL/GenBank/DDBJ whole genome shotgun (WGS) entry which is preliminary data.</text>
</comment>
<accession>A0ACB8V0X2</accession>
<reference evidence="1" key="1">
    <citation type="journal article" date="2022" name="bioRxiv">
        <title>Population genetic analysis of Ophidiomyces ophidiicola, the causative agent of snake fungal disease, indicates recent introductions to the USA.</title>
        <authorList>
            <person name="Ladner J.T."/>
            <person name="Palmer J.M."/>
            <person name="Ettinger C.L."/>
            <person name="Stajich J.E."/>
            <person name="Farrell T.M."/>
            <person name="Glorioso B.M."/>
            <person name="Lawson B."/>
            <person name="Price S.J."/>
            <person name="Stengle A.G."/>
            <person name="Grear D.A."/>
            <person name="Lorch J.M."/>
        </authorList>
    </citation>
    <scope>NUCLEOTIDE SEQUENCE</scope>
    <source>
        <strain evidence="1">NWHC 24266-5</strain>
    </source>
</reference>
<dbReference type="EMBL" id="JALBCA010000025">
    <property type="protein sequence ID" value="KAI2389258.1"/>
    <property type="molecule type" value="Genomic_DNA"/>
</dbReference>
<proteinExistence type="predicted"/>
<organism evidence="1">
    <name type="scientific">Ophidiomyces ophidiicola</name>
    <dbReference type="NCBI Taxonomy" id="1387563"/>
    <lineage>
        <taxon>Eukaryota</taxon>
        <taxon>Fungi</taxon>
        <taxon>Dikarya</taxon>
        <taxon>Ascomycota</taxon>
        <taxon>Pezizomycotina</taxon>
        <taxon>Eurotiomycetes</taxon>
        <taxon>Eurotiomycetidae</taxon>
        <taxon>Onygenales</taxon>
        <taxon>Onygenaceae</taxon>
        <taxon>Ophidiomyces</taxon>
    </lineage>
</organism>
<gene>
    <name evidence="1" type="ORF">LOY88_002224</name>
</gene>
<evidence type="ECO:0000313" key="1">
    <source>
        <dbReference type="EMBL" id="KAI2389258.1"/>
    </source>
</evidence>
<name>A0ACB8V0X2_9EURO</name>
<protein>
    <submittedName>
        <fullName evidence="1">Uncharacterized protein</fullName>
    </submittedName>
</protein>
<sequence>MASLPSNVRVSRHPCLKAKLSQLRSNKTCSRETNALVKDIATILGCEALSTSLTTAQAGTETSPLGFEYTVETIQPSNIVLVPILRSGLGMLQAVQDLLPQPVAVHHLGLFREDITLQPVEYYNNLPGNTTTTPAVAADLAILLDPIVATGGTAVAAIQTLREWGVGRVVLLGVLGSKAGLLKAANEWPEGVDVLVGGVDDEVDDKGMIVPGLGDIGDRLFLARGK</sequence>